<organism evidence="1 2">
    <name type="scientific">Bauhinia variegata</name>
    <name type="common">Purple orchid tree</name>
    <name type="synonym">Phanera variegata</name>
    <dbReference type="NCBI Taxonomy" id="167791"/>
    <lineage>
        <taxon>Eukaryota</taxon>
        <taxon>Viridiplantae</taxon>
        <taxon>Streptophyta</taxon>
        <taxon>Embryophyta</taxon>
        <taxon>Tracheophyta</taxon>
        <taxon>Spermatophyta</taxon>
        <taxon>Magnoliopsida</taxon>
        <taxon>eudicotyledons</taxon>
        <taxon>Gunneridae</taxon>
        <taxon>Pentapetalae</taxon>
        <taxon>rosids</taxon>
        <taxon>fabids</taxon>
        <taxon>Fabales</taxon>
        <taxon>Fabaceae</taxon>
        <taxon>Cercidoideae</taxon>
        <taxon>Cercideae</taxon>
        <taxon>Bauhiniinae</taxon>
        <taxon>Bauhinia</taxon>
    </lineage>
</organism>
<evidence type="ECO:0000313" key="1">
    <source>
        <dbReference type="EMBL" id="KAI4307955.1"/>
    </source>
</evidence>
<name>A0ACB9LEC2_BAUVA</name>
<evidence type="ECO:0000313" key="2">
    <source>
        <dbReference type="Proteomes" id="UP000828941"/>
    </source>
</evidence>
<dbReference type="Proteomes" id="UP000828941">
    <property type="component" value="Chromosome 12"/>
</dbReference>
<proteinExistence type="predicted"/>
<protein>
    <submittedName>
        <fullName evidence="1">Uncharacterized protein</fullName>
    </submittedName>
</protein>
<dbReference type="EMBL" id="CM039437">
    <property type="protein sequence ID" value="KAI4307955.1"/>
    <property type="molecule type" value="Genomic_DNA"/>
</dbReference>
<gene>
    <name evidence="1" type="ORF">L6164_031079</name>
</gene>
<comment type="caution">
    <text evidence="1">The sequence shown here is derived from an EMBL/GenBank/DDBJ whole genome shotgun (WGS) entry which is preliminary data.</text>
</comment>
<keyword evidence="2" id="KW-1185">Reference proteome</keyword>
<reference evidence="1 2" key="1">
    <citation type="journal article" date="2022" name="DNA Res.">
        <title>Chromosomal-level genome assembly of the orchid tree Bauhinia variegata (Leguminosae; Cercidoideae) supports the allotetraploid origin hypothesis of Bauhinia.</title>
        <authorList>
            <person name="Zhong Y."/>
            <person name="Chen Y."/>
            <person name="Zheng D."/>
            <person name="Pang J."/>
            <person name="Liu Y."/>
            <person name="Luo S."/>
            <person name="Meng S."/>
            <person name="Qian L."/>
            <person name="Wei D."/>
            <person name="Dai S."/>
            <person name="Zhou R."/>
        </authorList>
    </citation>
    <scope>NUCLEOTIDE SEQUENCE [LARGE SCALE GENOMIC DNA]</scope>
    <source>
        <strain evidence="1">BV-YZ2020</strain>
    </source>
</reference>
<accession>A0ACB9LEC2</accession>
<sequence length="78" mass="8571">MHETASLWWFLSSLQIHCNLEVFFAGSTLVRSSSLSRSLCSLFSTDLQLNLTPSTTATATLLRPPLSSSLQNYAFSEG</sequence>